<reference evidence="2" key="2">
    <citation type="submission" date="2024-01" db="EMBL/GenBank/DDBJ databases">
        <authorList>
            <person name="He J."/>
            <person name="Wang M."/>
            <person name="Zheng J."/>
            <person name="Liu Z."/>
        </authorList>
    </citation>
    <scope>NUCLEOTIDE SEQUENCE</scope>
    <source>
        <strain evidence="2">ZL_2023a</strain>
        <tissue evidence="2">Muscle</tissue>
    </source>
</reference>
<accession>A0AAW0YAQ6</accession>
<name>A0AAW0YAQ6_CHEQU</name>
<feature type="transmembrane region" description="Helical" evidence="1">
    <location>
        <begin position="423"/>
        <end position="445"/>
    </location>
</feature>
<protein>
    <submittedName>
        <fullName evidence="2">Uncharacterized protein</fullName>
    </submittedName>
</protein>
<dbReference type="EMBL" id="JARKIK010000001">
    <property type="protein sequence ID" value="KAK8753972.1"/>
    <property type="molecule type" value="Genomic_DNA"/>
</dbReference>
<keyword evidence="1" id="KW-0472">Membrane</keyword>
<evidence type="ECO:0000313" key="3">
    <source>
        <dbReference type="Proteomes" id="UP001445076"/>
    </source>
</evidence>
<dbReference type="Proteomes" id="UP001445076">
    <property type="component" value="Unassembled WGS sequence"/>
</dbReference>
<dbReference type="PANTHER" id="PTHR11360">
    <property type="entry name" value="MONOCARBOXYLATE TRANSPORTER"/>
    <property type="match status" value="1"/>
</dbReference>
<organism evidence="2 3">
    <name type="scientific">Cherax quadricarinatus</name>
    <name type="common">Australian red claw crayfish</name>
    <dbReference type="NCBI Taxonomy" id="27406"/>
    <lineage>
        <taxon>Eukaryota</taxon>
        <taxon>Metazoa</taxon>
        <taxon>Ecdysozoa</taxon>
        <taxon>Arthropoda</taxon>
        <taxon>Crustacea</taxon>
        <taxon>Multicrustacea</taxon>
        <taxon>Malacostraca</taxon>
        <taxon>Eumalacostraca</taxon>
        <taxon>Eucarida</taxon>
        <taxon>Decapoda</taxon>
        <taxon>Pleocyemata</taxon>
        <taxon>Astacidea</taxon>
        <taxon>Parastacoidea</taxon>
        <taxon>Parastacidae</taxon>
        <taxon>Cherax</taxon>
    </lineage>
</organism>
<dbReference type="InterPro" id="IPR050327">
    <property type="entry name" value="Proton-linked_MCT"/>
</dbReference>
<dbReference type="InterPro" id="IPR036259">
    <property type="entry name" value="MFS_trans_sf"/>
</dbReference>
<dbReference type="PANTHER" id="PTHR11360:SF306">
    <property type="entry name" value="RE01051P"/>
    <property type="match status" value="1"/>
</dbReference>
<evidence type="ECO:0000313" key="2">
    <source>
        <dbReference type="EMBL" id="KAK8753973.1"/>
    </source>
</evidence>
<feature type="transmembrane region" description="Helical" evidence="1">
    <location>
        <begin position="326"/>
        <end position="348"/>
    </location>
</feature>
<keyword evidence="1" id="KW-1133">Transmembrane helix</keyword>
<feature type="transmembrane region" description="Helical" evidence="1">
    <location>
        <begin position="480"/>
        <end position="505"/>
    </location>
</feature>
<feature type="transmembrane region" description="Helical" evidence="1">
    <location>
        <begin position="60"/>
        <end position="79"/>
    </location>
</feature>
<feature type="transmembrane region" description="Helical" evidence="1">
    <location>
        <begin position="360"/>
        <end position="380"/>
    </location>
</feature>
<gene>
    <name evidence="2" type="ORF">OTU49_005253</name>
</gene>
<dbReference type="EMBL" id="JARKIK010000001">
    <property type="protein sequence ID" value="KAK8753971.1"/>
    <property type="molecule type" value="Genomic_DNA"/>
</dbReference>
<feature type="transmembrane region" description="Helical" evidence="1">
    <location>
        <begin position="115"/>
        <end position="137"/>
    </location>
</feature>
<dbReference type="Gene3D" id="1.20.1250.20">
    <property type="entry name" value="MFS general substrate transporter like domains"/>
    <property type="match status" value="2"/>
</dbReference>
<keyword evidence="1" id="KW-0812">Transmembrane</keyword>
<reference evidence="2 3" key="1">
    <citation type="journal article" date="2024" name="BMC Genomics">
        <title>Genome assembly of redclaw crayfish (Cherax quadricarinatus) provides insights into its immune adaptation and hypoxia tolerance.</title>
        <authorList>
            <person name="Liu Z."/>
            <person name="Zheng J."/>
            <person name="Li H."/>
            <person name="Fang K."/>
            <person name="Wang S."/>
            <person name="He J."/>
            <person name="Zhou D."/>
            <person name="Weng S."/>
            <person name="Chi M."/>
            <person name="Gu Z."/>
            <person name="He J."/>
            <person name="Li F."/>
            <person name="Wang M."/>
        </authorList>
    </citation>
    <scope>NUCLEOTIDE SEQUENCE [LARGE SCALE GENOMIC DNA]</scope>
    <source>
        <strain evidence="2">ZL_2023a</strain>
    </source>
</reference>
<proteinExistence type="predicted"/>
<dbReference type="SUPFAM" id="SSF103473">
    <property type="entry name" value="MFS general substrate transporter"/>
    <property type="match status" value="1"/>
</dbReference>
<feature type="transmembrane region" description="Helical" evidence="1">
    <location>
        <begin position="91"/>
        <end position="109"/>
    </location>
</feature>
<feature type="transmembrane region" description="Helical" evidence="1">
    <location>
        <begin position="392"/>
        <end position="411"/>
    </location>
</feature>
<feature type="transmembrane region" description="Helical" evidence="1">
    <location>
        <begin position="21"/>
        <end position="40"/>
    </location>
</feature>
<evidence type="ECO:0000256" key="1">
    <source>
        <dbReference type="SAM" id="Phobius"/>
    </source>
</evidence>
<keyword evidence="3" id="KW-1185">Reference proteome</keyword>
<dbReference type="Pfam" id="PF07690">
    <property type="entry name" value="MFS_1"/>
    <property type="match status" value="1"/>
</dbReference>
<dbReference type="EMBL" id="JARKIK010000001">
    <property type="protein sequence ID" value="KAK8753973.1"/>
    <property type="molecule type" value="Genomic_DNA"/>
</dbReference>
<dbReference type="GO" id="GO:0008028">
    <property type="term" value="F:monocarboxylic acid transmembrane transporter activity"/>
    <property type="evidence" value="ECO:0007669"/>
    <property type="project" value="TreeGrafter"/>
</dbReference>
<comment type="caution">
    <text evidence="2">The sequence shown here is derived from an EMBL/GenBank/DDBJ whole genome shotgun (WGS) entry which is preliminary data.</text>
</comment>
<sequence>MAKMCVGSISSQKLHCPNGGWGWMVAFGTFLVLALLPITTMSFPILFSQFLTERRASSTTIAWIFNMHLFLSFAVGPLIGPFTSEFGYRKVCLFSTVAASLSSLVITFFDSIEGLMIFFSFSGLFSGIGCIPCFVLIPMYFDQKRGQAMAITMAGVCLGQIVSPPFVRFLLEQYSLKGACLIVSALVFNSCVGASLFQPVEWHMNSLDLENHAILPNSDDCEGDSYIVTDEGKTFDTQTSAFVPGEVERIVLSGSKSKQMRKCSSVSIAASFIDLTSISPLNYSNNKAVPLEKEYPDGAEVHGTTRICRITRSLIADLKIFKSFKALIIATAGLLVVNGFLSFYIMAPDVIQSAGYNLEDAAWCLSIGSVTNLVARISAATLSDCSWFNKRVVYMGGASLIASSTLVFSFLRDLTWMNVTMGVWGFGVGVNLSLYSLIIAEYMGLKNMAAMFGGQSLLAALGHIILGPLLGLVRDVSGSYAVAMQVMSLEVSLSVVFWVFMPLAVAHDKRKEESRVSASSGDIIVRYTGDKC</sequence>
<dbReference type="AlphaFoldDB" id="A0AAW0YAQ6"/>
<dbReference type="InterPro" id="IPR011701">
    <property type="entry name" value="MFS"/>
</dbReference>
<feature type="transmembrane region" description="Helical" evidence="1">
    <location>
        <begin position="457"/>
        <end position="474"/>
    </location>
</feature>